<dbReference type="GO" id="GO:0034727">
    <property type="term" value="P:piecemeal microautophagy of the nucleus"/>
    <property type="evidence" value="ECO:0007669"/>
    <property type="project" value="TreeGrafter"/>
</dbReference>
<dbReference type="PANTHER" id="PTHR13430">
    <property type="match status" value="1"/>
</dbReference>
<dbReference type="EMBL" id="JAUIZM010000005">
    <property type="protein sequence ID" value="KAK1384358.1"/>
    <property type="molecule type" value="Genomic_DNA"/>
</dbReference>
<feature type="region of interest" description="Disordered" evidence="2">
    <location>
        <begin position="564"/>
        <end position="613"/>
    </location>
</feature>
<organism evidence="4 5">
    <name type="scientific">Heracleum sosnowskyi</name>
    <dbReference type="NCBI Taxonomy" id="360622"/>
    <lineage>
        <taxon>Eukaryota</taxon>
        <taxon>Viridiplantae</taxon>
        <taxon>Streptophyta</taxon>
        <taxon>Embryophyta</taxon>
        <taxon>Tracheophyta</taxon>
        <taxon>Spermatophyta</taxon>
        <taxon>Magnoliopsida</taxon>
        <taxon>eudicotyledons</taxon>
        <taxon>Gunneridae</taxon>
        <taxon>Pentapetalae</taxon>
        <taxon>asterids</taxon>
        <taxon>campanulids</taxon>
        <taxon>Apiales</taxon>
        <taxon>Apiaceae</taxon>
        <taxon>Apioideae</taxon>
        <taxon>apioid superclade</taxon>
        <taxon>Tordylieae</taxon>
        <taxon>Tordyliinae</taxon>
        <taxon>Heracleum</taxon>
    </lineage>
</organism>
<feature type="compositionally biased region" description="Polar residues" evidence="2">
    <location>
        <begin position="589"/>
        <end position="602"/>
    </location>
</feature>
<dbReference type="Gene3D" id="3.30.900.10">
    <property type="entry name" value="HORMA domain"/>
    <property type="match status" value="1"/>
</dbReference>
<dbReference type="AlphaFoldDB" id="A0AAD8IH54"/>
<feature type="region of interest" description="Disordered" evidence="2">
    <location>
        <begin position="42"/>
        <end position="63"/>
    </location>
</feature>
<dbReference type="InterPro" id="IPR036570">
    <property type="entry name" value="HORMA_dom_sf"/>
</dbReference>
<dbReference type="GO" id="GO:0000407">
    <property type="term" value="C:phagophore assembly site"/>
    <property type="evidence" value="ECO:0007669"/>
    <property type="project" value="TreeGrafter"/>
</dbReference>
<dbReference type="GO" id="GO:0034497">
    <property type="term" value="P:protein localization to phagophore assembly site"/>
    <property type="evidence" value="ECO:0007669"/>
    <property type="project" value="TreeGrafter"/>
</dbReference>
<dbReference type="Pfam" id="PF10033">
    <property type="entry name" value="ATG13"/>
    <property type="match status" value="1"/>
</dbReference>
<feature type="compositionally biased region" description="Low complexity" evidence="2">
    <location>
        <begin position="477"/>
        <end position="495"/>
    </location>
</feature>
<reference evidence="4" key="1">
    <citation type="submission" date="2023-02" db="EMBL/GenBank/DDBJ databases">
        <title>Genome of toxic invasive species Heracleum sosnowskyi carries increased number of genes despite the absence of recent whole-genome duplications.</title>
        <authorList>
            <person name="Schelkunov M."/>
            <person name="Shtratnikova V."/>
            <person name="Makarenko M."/>
            <person name="Klepikova A."/>
            <person name="Omelchenko D."/>
            <person name="Novikova G."/>
            <person name="Obukhova E."/>
            <person name="Bogdanov V."/>
            <person name="Penin A."/>
            <person name="Logacheva M."/>
        </authorList>
    </citation>
    <scope>NUCLEOTIDE SEQUENCE</scope>
    <source>
        <strain evidence="4">Hsosn_3</strain>
        <tissue evidence="4">Leaf</tissue>
    </source>
</reference>
<feature type="compositionally biased region" description="Polar residues" evidence="2">
    <location>
        <begin position="569"/>
        <end position="580"/>
    </location>
</feature>
<reference evidence="4" key="2">
    <citation type="submission" date="2023-05" db="EMBL/GenBank/DDBJ databases">
        <authorList>
            <person name="Schelkunov M.I."/>
        </authorList>
    </citation>
    <scope>NUCLEOTIDE SEQUENCE</scope>
    <source>
        <strain evidence="4">Hsosn_3</strain>
        <tissue evidence="4">Leaf</tissue>
    </source>
</reference>
<keyword evidence="5" id="KW-1185">Reference proteome</keyword>
<evidence type="ECO:0000256" key="2">
    <source>
        <dbReference type="SAM" id="MobiDB-lite"/>
    </source>
</evidence>
<protein>
    <submittedName>
        <fullName evidence="4">ATG13 domain-containing protein</fullName>
    </submittedName>
</protein>
<dbReference type="PANTHER" id="PTHR13430:SF15">
    <property type="entry name" value="AUTOPHAGY-RELATED PROTEIN 13B"/>
    <property type="match status" value="1"/>
</dbReference>
<comment type="caution">
    <text evidence="4">The sequence shown here is derived from an EMBL/GenBank/DDBJ whole genome shotgun (WGS) entry which is preliminary data.</text>
</comment>
<dbReference type="GO" id="GO:0000423">
    <property type="term" value="P:mitophagy"/>
    <property type="evidence" value="ECO:0007669"/>
    <property type="project" value="TreeGrafter"/>
</dbReference>
<dbReference type="InterPro" id="IPR040182">
    <property type="entry name" value="ATG13"/>
</dbReference>
<evidence type="ECO:0000313" key="5">
    <source>
        <dbReference type="Proteomes" id="UP001237642"/>
    </source>
</evidence>
<feature type="compositionally biased region" description="Low complexity" evidence="2">
    <location>
        <begin position="51"/>
        <end position="62"/>
    </location>
</feature>
<gene>
    <name evidence="4" type="ORF">POM88_022093</name>
</gene>
<dbReference type="GO" id="GO:0005829">
    <property type="term" value="C:cytosol"/>
    <property type="evidence" value="ECO:0007669"/>
    <property type="project" value="TreeGrafter"/>
</dbReference>
<name>A0AAD8IH54_9APIA</name>
<dbReference type="InterPro" id="IPR018731">
    <property type="entry name" value="Atg13_N"/>
</dbReference>
<evidence type="ECO:0000259" key="3">
    <source>
        <dbReference type="Pfam" id="PF10033"/>
    </source>
</evidence>
<feature type="domain" description="Autophagy-related protein 13 N-terminal" evidence="3">
    <location>
        <begin position="20"/>
        <end position="262"/>
    </location>
</feature>
<evidence type="ECO:0000313" key="4">
    <source>
        <dbReference type="EMBL" id="KAK1384358.1"/>
    </source>
</evidence>
<evidence type="ECO:0000256" key="1">
    <source>
        <dbReference type="ARBA" id="ARBA00023006"/>
    </source>
</evidence>
<dbReference type="Proteomes" id="UP001237642">
    <property type="component" value="Unassembled WGS sequence"/>
</dbReference>
<proteinExistence type="predicted"/>
<keyword evidence="1" id="KW-0072">Autophagy</keyword>
<accession>A0AAD8IH54</accession>
<feature type="region of interest" description="Disordered" evidence="2">
    <location>
        <begin position="446"/>
        <end position="538"/>
    </location>
</feature>
<sequence length="640" mass="70671">MTTAYHGNTQTEPAKMEQIITAFFAKTLHVVLESRSPYVSSRHYSGEQNLSSPSSSSSSPASTRPRDKWFNLALPECPAALENIDFWHQSILEPMVIDVILVQKPLSWDPADCSPRKSLGRNLSGKEQYPSSLNSELDELGFEVKNEKVIERWIVHYESRKGNRENVPGYRRSSSNSSHVVYKKSILLLRSLYLTVRLLPAYKLFRDLISSGQIKTYNLTHRVSSFVEPFTRREESDMQHFIFNPVDTSCGRLCVSVLYRSSLSDTGSEPSTPMSPQFIPDYVGSPLADPLKRFPSLPAPQRSASSSPFERRHSWSYDQYRVSPPSAFPSPSPTYSDSHASVSRFSSPHLPPMSVPRYLNEAPQVYTKQTSIDEYWPFPTFSPSPSPSPPAHVSDRQISKALLRSESAPLSIPQGKLSNTPLLLNTQNFPPSPPLKATRVISRMDRGSSLVQTGSASAVGKPLPLGGVESGNSLGVRLSSNSSPRKSYSRSSSRLSYEDTFDDSEFSGPFVVDDDDTTDPGSRPPSFDQRERNEPGGIFPIVKSQDAAVGALVHMLKKAPPLRQDLSESRNLGKSSNCGSLGSRVREPVQTSANSVLQQAGSASLEPSGVFSSKTTTDALEELRGYREMKDLLLRQGGKS</sequence>
<dbReference type="GO" id="GO:1990316">
    <property type="term" value="C:Atg1/ULK1 kinase complex"/>
    <property type="evidence" value="ECO:0007669"/>
    <property type="project" value="InterPro"/>
</dbReference>